<dbReference type="RefSeq" id="WP_305445803.1">
    <property type="nucleotide sequence ID" value="NZ_CP117454.1"/>
</dbReference>
<dbReference type="Proteomes" id="UP001239418">
    <property type="component" value="Chromosome"/>
</dbReference>
<name>A0ABY9EPM5_9PSED</name>
<gene>
    <name evidence="1" type="ORF">PSH97_16270</name>
</gene>
<keyword evidence="2" id="KW-1185">Reference proteome</keyword>
<organism evidence="1 2">
    <name type="scientific">Pseudomonas cucumis</name>
    <dbReference type="NCBI Taxonomy" id="2954082"/>
    <lineage>
        <taxon>Bacteria</taxon>
        <taxon>Pseudomonadati</taxon>
        <taxon>Pseudomonadota</taxon>
        <taxon>Gammaproteobacteria</taxon>
        <taxon>Pseudomonadales</taxon>
        <taxon>Pseudomonadaceae</taxon>
        <taxon>Pseudomonas</taxon>
    </lineage>
</organism>
<sequence length="1220" mass="135103">MKVRNNSSSNTVSIAQDNKLCVEADLNEREMVYFHLASAIHSRSEAFVLDHSSMQSQKGSSFYYVHKPFQKSLLDLVRAYREDVEAFVTRDGLTVVSGRGKGLLSEIQSDPDAHATLKHLMGAAEQTGGVIRTSAGVSPAQWMRFHGLNVPTDLEQADKMCAFLKWKWPKSDQLVDYWEQINGHDNDSGALTAPQCAEIRRLTSKLISGGQSLLDLLYENVSPELSDRVAWENANEVIFKLVHHSYSYELAQRYIDALGWWGARDDQVLEQSDLAQVLYTAIILQLDPFIGVKHQRNQIGSYDIYEPRDAADRPLHIIRQGIEQFLISNERVSPALVPLASHLMLSSIAPGFLVKNVPSSLTAGSIGWVTFSQAVSVVELNVKGASRLMTYEEVMQFADLDSISQSMGQLQGLTAIDAIIDWALINEVISHSDITVSASDAAQRALTAYQTHVENMVNGVAAFSTPVPNRKKLALAALEKAIPGCDFFESPLLRPEPFSSMRVSMLDLHIEGELTSGGWDWNQSPHILTQYPQLLRMARNQDVFKAEIGKYHYNIHKAVACNIKLAMAGMPSADRDVFERSKVTFFTVRPPVVETIYPKDSNYNLVGVGNKGPKNVEVQANIDQARGRFGVIMIASYGNDKILCYEVFSLLGECRRNDALGNLVKKTQKFNMPSRLEFKGGLNDAHHPLPETHNVPTDFNSYIKGERPRPNASGKMVIEKLGELLAPTSVPEHKRSLYQYFVSPHVDDIAQFIVTHRPVGSVEEFIEAFGELTEKERKEKTYDEVVTYIVDLVVPFKKCTEDLASGDRNKVVDGVYACTMDAIGILFTVLGAPASILSIAAKTVSSTAKLGSFVRYGLQLTVSTFNPIDGLPTAGYRASKALFKSGMHLQRQGAKLLDKATSQLNRLTGKARSVDLLHITSLPHLGQGKWRPRGSATEALNVCAFRGNNDWYSVTSRGKPWGKALPDFEYKRAFTPPSIRPESYTAQIIQQSLPIARQKLDNAISVLNNRDLRRKTDLTIGLFLGSKTKGRDDFLNLLNAIRLDFDGTSASNFFLDSAKVDDQMVQVEQSQYNEWKKAGVHDRDNVQFMTVNTKNLNDRFDSAGFNYGEVANDLIHEMFRAGPGKTDLVSAKVALKEGDQSLNVAGLLNLAAGRLPSGGYHGNAQPQVNADTYALLTALLSQLASDANLFSINFGIMNRAVRVSEGRDITDEVLVNLDKA</sequence>
<protein>
    <submittedName>
        <fullName evidence="1">Uncharacterized protein</fullName>
    </submittedName>
</protein>
<proteinExistence type="predicted"/>
<dbReference type="EMBL" id="CP117454">
    <property type="protein sequence ID" value="WLG82685.1"/>
    <property type="molecule type" value="Genomic_DNA"/>
</dbReference>
<accession>A0ABY9EPM5</accession>
<evidence type="ECO:0000313" key="2">
    <source>
        <dbReference type="Proteomes" id="UP001239418"/>
    </source>
</evidence>
<evidence type="ECO:0000313" key="1">
    <source>
        <dbReference type="EMBL" id="WLG82685.1"/>
    </source>
</evidence>
<reference evidence="1 2" key="1">
    <citation type="submission" date="2023-02" db="EMBL/GenBank/DDBJ databases">
        <title>Evolution of Hrp T3SS in non-pathogenic Pseudomonas fluorescens.</title>
        <authorList>
            <person name="Liao K."/>
            <person name="Wei H."/>
            <person name="Gu Y."/>
        </authorList>
    </citation>
    <scope>NUCLEOTIDE SEQUENCE [LARGE SCALE GENOMIC DNA]</scope>
    <source>
        <strain evidence="1 2">FP1935</strain>
    </source>
</reference>